<evidence type="ECO:0000313" key="6">
    <source>
        <dbReference type="EMBL" id="KAL0481771.1"/>
    </source>
</evidence>
<dbReference type="FunFam" id="3.30.30.170:FF:000001">
    <property type="entry name" value="Eukaryotic translation initiation factor 2 subunit"/>
    <property type="match status" value="1"/>
</dbReference>
<dbReference type="SMART" id="SM00653">
    <property type="entry name" value="eIF2B_5"/>
    <property type="match status" value="1"/>
</dbReference>
<proteinExistence type="inferred from homology"/>
<dbReference type="SUPFAM" id="SSF75689">
    <property type="entry name" value="Zinc-binding domain of translation initiation factor 2 beta"/>
    <property type="match status" value="1"/>
</dbReference>
<dbReference type="PANTHER" id="PTHR23001">
    <property type="entry name" value="EUKARYOTIC TRANSLATION INITIATION FACTOR"/>
    <property type="match status" value="1"/>
</dbReference>
<keyword evidence="3" id="KW-0648">Protein biosynthesis</keyword>
<dbReference type="GO" id="GO:0031369">
    <property type="term" value="F:translation initiation factor binding"/>
    <property type="evidence" value="ECO:0007669"/>
    <property type="project" value="TreeGrafter"/>
</dbReference>
<dbReference type="EMBL" id="JAOPGA020000791">
    <property type="protein sequence ID" value="KAL0481771.1"/>
    <property type="molecule type" value="Genomic_DNA"/>
</dbReference>
<dbReference type="InterPro" id="IPR045196">
    <property type="entry name" value="IF2/IF5"/>
</dbReference>
<evidence type="ECO:0000256" key="2">
    <source>
        <dbReference type="ARBA" id="ARBA00022540"/>
    </source>
</evidence>
<dbReference type="GO" id="GO:0001731">
    <property type="term" value="P:formation of translation preinitiation complex"/>
    <property type="evidence" value="ECO:0007669"/>
    <property type="project" value="TreeGrafter"/>
</dbReference>
<protein>
    <submittedName>
        <fullName evidence="6">Translation initiation factor 2 subunit beta</fullName>
    </submittedName>
</protein>
<dbReference type="SUPFAM" id="SSF100966">
    <property type="entry name" value="Translation initiation factor 2 beta, aIF2beta, N-terminal domain"/>
    <property type="match status" value="1"/>
</dbReference>
<sequence>MSDVQVDENELGMELTKKRKKTSSKKSKEKEEVNEEELSTIAMEASQLFDANSKKKKKKKSVKKEESTDDNVDEDIGELIESLKKPKRASKTNDEEDEDAAKQSKGSYWTEEEKEDKKDANDVVEFDNDDDKKADFGPASWNASDRDYKYEELLELMYNVLRNKNPGLGVKRSRIRVKPPKVVKDGPRKTIFINFQEICSNLHRQQEHVIAYIFSELSTSGSVAAGQQLIIRGVYRDKDIESVLKKYISDYVLCRVCNSMETILTRDPNTRLYTLNCLSCGANRTVSAVKQSSATVKRSK</sequence>
<reference evidence="6 7" key="1">
    <citation type="submission" date="2024-03" db="EMBL/GenBank/DDBJ databases">
        <title>The Acrasis kona genome and developmental transcriptomes reveal deep origins of eukaryotic multicellular pathways.</title>
        <authorList>
            <person name="Sheikh S."/>
            <person name="Fu C.-J."/>
            <person name="Brown M.W."/>
            <person name="Baldauf S.L."/>
        </authorList>
    </citation>
    <scope>NUCLEOTIDE SEQUENCE [LARGE SCALE GENOMIC DNA]</scope>
    <source>
        <strain evidence="6 7">ATCC MYA-3509</strain>
    </source>
</reference>
<dbReference type="GO" id="GO:0003743">
    <property type="term" value="F:translation initiation factor activity"/>
    <property type="evidence" value="ECO:0007669"/>
    <property type="project" value="UniProtKB-KW"/>
</dbReference>
<dbReference type="Gene3D" id="3.30.30.170">
    <property type="match status" value="1"/>
</dbReference>
<dbReference type="GO" id="GO:0005850">
    <property type="term" value="C:eukaryotic translation initiation factor 2 complex"/>
    <property type="evidence" value="ECO:0007669"/>
    <property type="project" value="TreeGrafter"/>
</dbReference>
<dbReference type="Pfam" id="PF01873">
    <property type="entry name" value="eIF-5_eIF-2B"/>
    <property type="match status" value="1"/>
</dbReference>
<evidence type="ECO:0000256" key="1">
    <source>
        <dbReference type="ARBA" id="ARBA00010397"/>
    </source>
</evidence>
<dbReference type="InterPro" id="IPR016189">
    <property type="entry name" value="Transl_init_fac_IF2/IF5_N"/>
</dbReference>
<feature type="region of interest" description="Disordered" evidence="4">
    <location>
        <begin position="1"/>
        <end position="131"/>
    </location>
</feature>
<comment type="caution">
    <text evidence="6">The sequence shown here is derived from an EMBL/GenBank/DDBJ whole genome shotgun (WGS) entry which is preliminary data.</text>
</comment>
<keyword evidence="7" id="KW-1185">Reference proteome</keyword>
<gene>
    <name evidence="6" type="ORF">AKO1_012421</name>
</gene>
<evidence type="ECO:0000259" key="5">
    <source>
        <dbReference type="SMART" id="SM00653"/>
    </source>
</evidence>
<dbReference type="Proteomes" id="UP001431209">
    <property type="component" value="Unassembled WGS sequence"/>
</dbReference>
<evidence type="ECO:0000313" key="7">
    <source>
        <dbReference type="Proteomes" id="UP001431209"/>
    </source>
</evidence>
<evidence type="ECO:0000256" key="3">
    <source>
        <dbReference type="ARBA" id="ARBA00022917"/>
    </source>
</evidence>
<keyword evidence="2 6" id="KW-0396">Initiation factor</keyword>
<comment type="similarity">
    <text evidence="1">Belongs to the eIF-2-beta/eIF-5 family.</text>
</comment>
<feature type="domain" description="Translation initiation factor IF2/IF5" evidence="5">
    <location>
        <begin position="172"/>
        <end position="283"/>
    </location>
</feature>
<evidence type="ECO:0000256" key="4">
    <source>
        <dbReference type="SAM" id="MobiDB-lite"/>
    </source>
</evidence>
<dbReference type="AlphaFoldDB" id="A0AAW2YXW7"/>
<dbReference type="PANTHER" id="PTHR23001:SF3">
    <property type="entry name" value="EUKARYOTIC TRANSLATION INITIATION FACTOR 2 SUBUNIT 2"/>
    <property type="match status" value="1"/>
</dbReference>
<dbReference type="InterPro" id="IPR002735">
    <property type="entry name" value="Transl_init_fac_IF2/IF5_dom"/>
</dbReference>
<dbReference type="GO" id="GO:0003729">
    <property type="term" value="F:mRNA binding"/>
    <property type="evidence" value="ECO:0007669"/>
    <property type="project" value="TreeGrafter"/>
</dbReference>
<feature type="compositionally biased region" description="Acidic residues" evidence="4">
    <location>
        <begin position="67"/>
        <end position="78"/>
    </location>
</feature>
<feature type="compositionally biased region" description="Acidic residues" evidence="4">
    <location>
        <begin position="1"/>
        <end position="11"/>
    </location>
</feature>
<organism evidence="6 7">
    <name type="scientific">Acrasis kona</name>
    <dbReference type="NCBI Taxonomy" id="1008807"/>
    <lineage>
        <taxon>Eukaryota</taxon>
        <taxon>Discoba</taxon>
        <taxon>Heterolobosea</taxon>
        <taxon>Tetramitia</taxon>
        <taxon>Eutetramitia</taxon>
        <taxon>Acrasidae</taxon>
        <taxon>Acrasis</taxon>
    </lineage>
</organism>
<name>A0AAW2YXW7_9EUKA</name>
<accession>A0AAW2YXW7</accession>
<dbReference type="InterPro" id="IPR016190">
    <property type="entry name" value="Transl_init_fac_IF2/IF5_Zn-bd"/>
</dbReference>